<evidence type="ECO:0000313" key="2">
    <source>
        <dbReference type="Proteomes" id="UP001358586"/>
    </source>
</evidence>
<proteinExistence type="predicted"/>
<name>A0ABR0QV93_GOSAR</name>
<dbReference type="EMBL" id="JARKNE010000002">
    <property type="protein sequence ID" value="KAK5843249.1"/>
    <property type="molecule type" value="Genomic_DNA"/>
</dbReference>
<reference evidence="1 2" key="1">
    <citation type="submission" date="2023-03" db="EMBL/GenBank/DDBJ databases">
        <title>WGS of Gossypium arboreum.</title>
        <authorList>
            <person name="Yu D."/>
        </authorList>
    </citation>
    <scope>NUCLEOTIDE SEQUENCE [LARGE SCALE GENOMIC DNA]</scope>
    <source>
        <tissue evidence="1">Leaf</tissue>
    </source>
</reference>
<evidence type="ECO:0000313" key="1">
    <source>
        <dbReference type="EMBL" id="KAK5843249.1"/>
    </source>
</evidence>
<dbReference type="Proteomes" id="UP001358586">
    <property type="component" value="Chromosome 2"/>
</dbReference>
<organism evidence="1 2">
    <name type="scientific">Gossypium arboreum</name>
    <name type="common">Tree cotton</name>
    <name type="synonym">Gossypium nanking</name>
    <dbReference type="NCBI Taxonomy" id="29729"/>
    <lineage>
        <taxon>Eukaryota</taxon>
        <taxon>Viridiplantae</taxon>
        <taxon>Streptophyta</taxon>
        <taxon>Embryophyta</taxon>
        <taxon>Tracheophyta</taxon>
        <taxon>Spermatophyta</taxon>
        <taxon>Magnoliopsida</taxon>
        <taxon>eudicotyledons</taxon>
        <taxon>Gunneridae</taxon>
        <taxon>Pentapetalae</taxon>
        <taxon>rosids</taxon>
        <taxon>malvids</taxon>
        <taxon>Malvales</taxon>
        <taxon>Malvaceae</taxon>
        <taxon>Malvoideae</taxon>
        <taxon>Gossypium</taxon>
    </lineage>
</organism>
<protein>
    <submittedName>
        <fullName evidence="1">Uncharacterized protein</fullName>
    </submittedName>
</protein>
<gene>
    <name evidence="1" type="ORF">PVK06_005700</name>
</gene>
<accession>A0ABR0QV93</accession>
<comment type="caution">
    <text evidence="1">The sequence shown here is derived from an EMBL/GenBank/DDBJ whole genome shotgun (WGS) entry which is preliminary data.</text>
</comment>
<keyword evidence="2" id="KW-1185">Reference proteome</keyword>
<sequence>MELCSTFHLQTIMTNYDDPGTIQFRLGKLICQLSVLEFGATLRAPQHCGPRIIPHPHRPDVSIRHLEHA</sequence>